<dbReference type="InterPro" id="IPR027417">
    <property type="entry name" value="P-loop_NTPase"/>
</dbReference>
<evidence type="ECO:0000256" key="1">
    <source>
        <dbReference type="ARBA" id="ARBA00001823"/>
    </source>
</evidence>
<feature type="active site" description="Phosphoserine intermediate" evidence="13">
    <location>
        <position position="105"/>
    </location>
</feature>
<dbReference type="Gene3D" id="3.40.50.300">
    <property type="entry name" value="P-loop containing nucleotide triphosphate hydrolases"/>
    <property type="match status" value="1"/>
</dbReference>
<evidence type="ECO:0000256" key="4">
    <source>
        <dbReference type="ARBA" id="ARBA00007008"/>
    </source>
</evidence>
<keyword evidence="13" id="KW-0597">Phosphoprotein</keyword>
<dbReference type="UniPathway" id="UPA00140">
    <property type="reaction ID" value="UER00205"/>
</dbReference>
<dbReference type="CDD" id="cd02027">
    <property type="entry name" value="APSK"/>
    <property type="match status" value="1"/>
</dbReference>
<dbReference type="SUPFAM" id="SSF52540">
    <property type="entry name" value="P-loop containing nucleoside triphosphate hydrolases"/>
    <property type="match status" value="1"/>
</dbReference>
<dbReference type="GO" id="GO:0070814">
    <property type="term" value="P:hydrogen sulfide biosynthetic process"/>
    <property type="evidence" value="ECO:0007669"/>
    <property type="project" value="UniProtKB-UniRule"/>
</dbReference>
<evidence type="ECO:0000256" key="10">
    <source>
        <dbReference type="ARBA" id="ARBA00029724"/>
    </source>
</evidence>
<evidence type="ECO:0000313" key="16">
    <source>
        <dbReference type="EMBL" id="MBA9077233.1"/>
    </source>
</evidence>
<protein>
    <recommendedName>
        <fullName evidence="5 13">Adenylyl-sulfate kinase</fullName>
        <ecNumber evidence="5 13">2.7.1.25</ecNumber>
    </recommendedName>
    <alternativeName>
        <fullName evidence="11 13">APS kinase</fullName>
    </alternativeName>
    <alternativeName>
        <fullName evidence="12 13">ATP adenosine-5'-phosphosulfate 3'-phosphotransferase</fullName>
    </alternativeName>
    <alternativeName>
        <fullName evidence="10 13">Adenosine-5'-phosphosulfate kinase</fullName>
    </alternativeName>
</protein>
<dbReference type="InterPro" id="IPR002891">
    <property type="entry name" value="APS"/>
</dbReference>
<dbReference type="RefSeq" id="WP_182512827.1">
    <property type="nucleotide sequence ID" value="NZ_JACJIQ010000006.1"/>
</dbReference>
<dbReference type="AlphaFoldDB" id="A0A839GHV0"/>
<dbReference type="Proteomes" id="UP000563094">
    <property type="component" value="Unassembled WGS sequence"/>
</dbReference>
<dbReference type="EC" id="2.7.1.25" evidence="5 13"/>
<evidence type="ECO:0000256" key="7">
    <source>
        <dbReference type="ARBA" id="ARBA00022741"/>
    </source>
</evidence>
<keyword evidence="17" id="KW-1185">Reference proteome</keyword>
<comment type="catalytic activity">
    <reaction evidence="1 13 14">
        <text>adenosine 5'-phosphosulfate + ATP = 3'-phosphoadenylyl sulfate + ADP + H(+)</text>
        <dbReference type="Rhea" id="RHEA:24152"/>
        <dbReference type="ChEBI" id="CHEBI:15378"/>
        <dbReference type="ChEBI" id="CHEBI:30616"/>
        <dbReference type="ChEBI" id="CHEBI:58243"/>
        <dbReference type="ChEBI" id="CHEBI:58339"/>
        <dbReference type="ChEBI" id="CHEBI:456216"/>
        <dbReference type="EC" id="2.7.1.25"/>
    </reaction>
</comment>
<proteinExistence type="inferred from homology"/>
<evidence type="ECO:0000256" key="5">
    <source>
        <dbReference type="ARBA" id="ARBA00012121"/>
    </source>
</evidence>
<comment type="pathway">
    <text evidence="3 13 14">Sulfur metabolism; hydrogen sulfide biosynthesis; sulfite from sulfate: step 2/3.</text>
</comment>
<dbReference type="GO" id="GO:0000103">
    <property type="term" value="P:sulfate assimilation"/>
    <property type="evidence" value="ECO:0007669"/>
    <property type="project" value="UniProtKB-UniRule"/>
</dbReference>
<dbReference type="InterPro" id="IPR059117">
    <property type="entry name" value="APS_kinase_dom"/>
</dbReference>
<keyword evidence="6 13" id="KW-0808">Transferase</keyword>
<feature type="domain" description="APS kinase" evidence="15">
    <location>
        <begin position="25"/>
        <end position="172"/>
    </location>
</feature>
<comment type="caution">
    <text evidence="16">The sequence shown here is derived from an EMBL/GenBank/DDBJ whole genome shotgun (WGS) entry which is preliminary data.</text>
</comment>
<dbReference type="HAMAP" id="MF_00065">
    <property type="entry name" value="Adenylyl_sulf_kinase"/>
    <property type="match status" value="1"/>
</dbReference>
<dbReference type="GO" id="GO:0005524">
    <property type="term" value="F:ATP binding"/>
    <property type="evidence" value="ECO:0007669"/>
    <property type="project" value="UniProtKB-UniRule"/>
</dbReference>
<evidence type="ECO:0000313" key="17">
    <source>
        <dbReference type="Proteomes" id="UP000563094"/>
    </source>
</evidence>
<dbReference type="NCBIfam" id="NF003013">
    <property type="entry name" value="PRK03846.1"/>
    <property type="match status" value="1"/>
</dbReference>
<evidence type="ECO:0000256" key="13">
    <source>
        <dbReference type="HAMAP-Rule" id="MF_00065"/>
    </source>
</evidence>
<dbReference type="GO" id="GO:0004020">
    <property type="term" value="F:adenylylsulfate kinase activity"/>
    <property type="evidence" value="ECO:0007669"/>
    <property type="project" value="UniProtKB-UniRule"/>
</dbReference>
<evidence type="ECO:0000256" key="3">
    <source>
        <dbReference type="ARBA" id="ARBA00004806"/>
    </source>
</evidence>
<comment type="similarity">
    <text evidence="4 13 14">Belongs to the APS kinase family.</text>
</comment>
<keyword evidence="8 13" id="KW-0418">Kinase</keyword>
<keyword evidence="9 13" id="KW-0067">ATP-binding</keyword>
<dbReference type="PANTHER" id="PTHR11055:SF1">
    <property type="entry name" value="PAPS SYNTHETASE, ISOFORM D"/>
    <property type="match status" value="1"/>
</dbReference>
<evidence type="ECO:0000256" key="8">
    <source>
        <dbReference type="ARBA" id="ARBA00022777"/>
    </source>
</evidence>
<evidence type="ECO:0000256" key="12">
    <source>
        <dbReference type="ARBA" id="ARBA00031464"/>
    </source>
</evidence>
<dbReference type="NCBIfam" id="TIGR00455">
    <property type="entry name" value="apsK"/>
    <property type="match status" value="1"/>
</dbReference>
<dbReference type="Pfam" id="PF01583">
    <property type="entry name" value="APS_kinase"/>
    <property type="match status" value="1"/>
</dbReference>
<evidence type="ECO:0000256" key="2">
    <source>
        <dbReference type="ARBA" id="ARBA00002632"/>
    </source>
</evidence>
<evidence type="ECO:0000256" key="14">
    <source>
        <dbReference type="RuleBase" id="RU004347"/>
    </source>
</evidence>
<organism evidence="16 17">
    <name type="scientific">Rufibacter quisquiliarum</name>
    <dbReference type="NCBI Taxonomy" id="1549639"/>
    <lineage>
        <taxon>Bacteria</taxon>
        <taxon>Pseudomonadati</taxon>
        <taxon>Bacteroidota</taxon>
        <taxon>Cytophagia</taxon>
        <taxon>Cytophagales</taxon>
        <taxon>Hymenobacteraceae</taxon>
        <taxon>Rufibacter</taxon>
    </lineage>
</organism>
<evidence type="ECO:0000259" key="15">
    <source>
        <dbReference type="Pfam" id="PF01583"/>
    </source>
</evidence>
<evidence type="ECO:0000256" key="9">
    <source>
        <dbReference type="ARBA" id="ARBA00022840"/>
    </source>
</evidence>
<dbReference type="EMBL" id="JACJIQ010000006">
    <property type="protein sequence ID" value="MBA9077233.1"/>
    <property type="molecule type" value="Genomic_DNA"/>
</dbReference>
<keyword evidence="7 13" id="KW-0547">Nucleotide-binding</keyword>
<feature type="binding site" evidence="13">
    <location>
        <begin position="31"/>
        <end position="38"/>
    </location>
    <ligand>
        <name>ATP</name>
        <dbReference type="ChEBI" id="CHEBI:30616"/>
    </ligand>
</feature>
<sequence>MKHIFPFQSKISNAQRKAQLQQEPQLVWFTGLSGSGKSTLALRLEHYLFHRGHKVFLLDGDNLRNGLNRDLSFSPQDRKENIRRVAEVAKLMLDAGLVVVSAFISPYAEERELVRQIVGENRFIEVFVNCPLAECEKRDTKGLYAKARKGLIPEFTGISAPYEAPLLPDLEVRTSEESIDESLLQLIQFVEPRVLAKEKVGATFGL</sequence>
<dbReference type="PANTHER" id="PTHR11055">
    <property type="entry name" value="BIFUNCTIONAL 3'-PHOSPHOADENOSINE 5'-PHOSPHOSULFATE SYNTHASE"/>
    <property type="match status" value="1"/>
</dbReference>
<evidence type="ECO:0000256" key="6">
    <source>
        <dbReference type="ARBA" id="ARBA00022679"/>
    </source>
</evidence>
<accession>A0A839GHV0</accession>
<evidence type="ECO:0000256" key="11">
    <source>
        <dbReference type="ARBA" id="ARBA00031393"/>
    </source>
</evidence>
<reference evidence="16 17" key="1">
    <citation type="submission" date="2020-08" db="EMBL/GenBank/DDBJ databases">
        <title>Genomic Encyclopedia of Type Strains, Phase IV (KMG-IV): sequencing the most valuable type-strain genomes for metagenomic binning, comparative biology and taxonomic classification.</title>
        <authorList>
            <person name="Goeker M."/>
        </authorList>
    </citation>
    <scope>NUCLEOTIDE SEQUENCE [LARGE SCALE GENOMIC DNA]</scope>
    <source>
        <strain evidence="16 17">DSM 29854</strain>
    </source>
</reference>
<comment type="function">
    <text evidence="2 13 14">Catalyzes the synthesis of activated sulfate.</text>
</comment>
<name>A0A839GHV0_9BACT</name>
<gene>
    <name evidence="13" type="primary">cysC</name>
    <name evidence="16" type="ORF">FHS90_001944</name>
</gene>